<dbReference type="Proteomes" id="UP001432401">
    <property type="component" value="Unassembled WGS sequence"/>
</dbReference>
<evidence type="ECO:0000313" key="7">
    <source>
        <dbReference type="EMBL" id="MES0834554.1"/>
    </source>
</evidence>
<dbReference type="CDD" id="cd16917">
    <property type="entry name" value="HATPase_UhpB-NarQ-NarX-like"/>
    <property type="match status" value="1"/>
</dbReference>
<keyword evidence="2 7" id="KW-0418">Kinase</keyword>
<organism evidence="7 8">
    <name type="scientific">Nocardiopsis tropica</name>
    <dbReference type="NCBI Taxonomy" id="109330"/>
    <lineage>
        <taxon>Bacteria</taxon>
        <taxon>Bacillati</taxon>
        <taxon>Actinomycetota</taxon>
        <taxon>Actinomycetes</taxon>
        <taxon>Streptosporangiales</taxon>
        <taxon>Nocardiopsidaceae</taxon>
        <taxon>Nocardiopsis</taxon>
    </lineage>
</organism>
<feature type="transmembrane region" description="Helical" evidence="5">
    <location>
        <begin position="143"/>
        <end position="169"/>
    </location>
</feature>
<evidence type="ECO:0000256" key="2">
    <source>
        <dbReference type="ARBA" id="ARBA00022777"/>
    </source>
</evidence>
<keyword evidence="8" id="KW-1185">Reference proteome</keyword>
<evidence type="ECO:0000259" key="6">
    <source>
        <dbReference type="Pfam" id="PF07730"/>
    </source>
</evidence>
<evidence type="ECO:0000313" key="8">
    <source>
        <dbReference type="Proteomes" id="UP001432401"/>
    </source>
</evidence>
<dbReference type="SUPFAM" id="SSF55874">
    <property type="entry name" value="ATPase domain of HSP90 chaperone/DNA topoisomerase II/histidine kinase"/>
    <property type="match status" value="1"/>
</dbReference>
<dbReference type="Gene3D" id="3.30.565.10">
    <property type="entry name" value="Histidine kinase-like ATPase, C-terminal domain"/>
    <property type="match status" value="1"/>
</dbReference>
<feature type="transmembrane region" description="Helical" evidence="5">
    <location>
        <begin position="113"/>
        <end position="131"/>
    </location>
</feature>
<evidence type="ECO:0000256" key="4">
    <source>
        <dbReference type="SAM" id="MobiDB-lite"/>
    </source>
</evidence>
<protein>
    <submittedName>
        <fullName evidence="7">Histidine kinase</fullName>
    </submittedName>
</protein>
<gene>
    <name evidence="7" type="ORF">ABUK86_12280</name>
</gene>
<dbReference type="InterPro" id="IPR011712">
    <property type="entry name" value="Sig_transdc_His_kin_sub3_dim/P"/>
</dbReference>
<dbReference type="PANTHER" id="PTHR24421:SF63">
    <property type="entry name" value="SENSOR HISTIDINE KINASE DESK"/>
    <property type="match status" value="1"/>
</dbReference>
<evidence type="ECO:0000256" key="5">
    <source>
        <dbReference type="SAM" id="Phobius"/>
    </source>
</evidence>
<feature type="domain" description="Signal transduction histidine kinase subgroup 3 dimerisation and phosphoacceptor" evidence="6">
    <location>
        <begin position="186"/>
        <end position="249"/>
    </location>
</feature>
<feature type="region of interest" description="Disordered" evidence="4">
    <location>
        <begin position="362"/>
        <end position="385"/>
    </location>
</feature>
<dbReference type="InterPro" id="IPR036890">
    <property type="entry name" value="HATPase_C_sf"/>
</dbReference>
<name>A0ABV1ZW31_9ACTN</name>
<feature type="transmembrane region" description="Helical" evidence="5">
    <location>
        <begin position="12"/>
        <end position="34"/>
    </location>
</feature>
<dbReference type="GO" id="GO:0016301">
    <property type="term" value="F:kinase activity"/>
    <property type="evidence" value="ECO:0007669"/>
    <property type="project" value="UniProtKB-KW"/>
</dbReference>
<keyword evidence="3" id="KW-0902">Two-component regulatory system</keyword>
<dbReference type="InterPro" id="IPR050482">
    <property type="entry name" value="Sensor_HK_TwoCompSys"/>
</dbReference>
<feature type="transmembrane region" description="Helical" evidence="5">
    <location>
        <begin position="40"/>
        <end position="60"/>
    </location>
</feature>
<accession>A0ABV1ZW31</accession>
<dbReference type="Pfam" id="PF07730">
    <property type="entry name" value="HisKA_3"/>
    <property type="match status" value="1"/>
</dbReference>
<keyword evidence="5" id="KW-0472">Membrane</keyword>
<dbReference type="RefSeq" id="WP_352983678.1">
    <property type="nucleotide sequence ID" value="NZ_JBEQNA010000006.1"/>
</dbReference>
<dbReference type="EMBL" id="JBEQNB010000006">
    <property type="protein sequence ID" value="MES0834554.1"/>
    <property type="molecule type" value="Genomic_DNA"/>
</dbReference>
<sequence>MSEHADASRGELRTVNLGIVFASLSTVGALLVVIDAPTWWQALVLALGVATAAVTVTRWAEGRVPRVPFPALAVTGAVWLFGVLVAETPTASYGFAVVGTVAVHQAHRRRTAAVLGLAGFVAAVLAARLAVAPGEVVDTLLEYVVGSAGIAVVAVVLTSLTQMVSRLVAELEESREREAELAVARERMRFASDLHDIQGHTLHVVKLKTALARRLVRTDTDRAEEELGEIHALVGDTIAQTKALAHAQRRLNLSAELENAKNLFEAAGIRVQVRREGQVEARAGEMLGQVLRETTTNILRHAQAGQVWITLSGTGISIVNDGAQEGPPTGLGGLATLRERVAGEGGELTVEREDGRFLTAASFPRTAAGASPLPHRPAPTRKDDR</sequence>
<keyword evidence="1" id="KW-0808">Transferase</keyword>
<evidence type="ECO:0000256" key="3">
    <source>
        <dbReference type="ARBA" id="ARBA00023012"/>
    </source>
</evidence>
<feature type="transmembrane region" description="Helical" evidence="5">
    <location>
        <begin position="67"/>
        <end position="84"/>
    </location>
</feature>
<dbReference type="Gene3D" id="1.20.5.1930">
    <property type="match status" value="1"/>
</dbReference>
<comment type="caution">
    <text evidence="7">The sequence shown here is derived from an EMBL/GenBank/DDBJ whole genome shotgun (WGS) entry which is preliminary data.</text>
</comment>
<keyword evidence="5" id="KW-1133">Transmembrane helix</keyword>
<dbReference type="PANTHER" id="PTHR24421">
    <property type="entry name" value="NITRATE/NITRITE SENSOR PROTEIN NARX-RELATED"/>
    <property type="match status" value="1"/>
</dbReference>
<reference evidence="7 8" key="1">
    <citation type="submission" date="2024-06" db="EMBL/GenBank/DDBJ databases">
        <authorList>
            <person name="Bataeva Y.V."/>
            <person name="Grigorian L.N."/>
            <person name="Solomentsev V.I."/>
        </authorList>
    </citation>
    <scope>NUCLEOTIDE SEQUENCE [LARGE SCALE GENOMIC DNA]</scope>
    <source>
        <strain evidence="8">SCPM-O-B-12605 (RCAM04882)</strain>
    </source>
</reference>
<keyword evidence="5" id="KW-0812">Transmembrane</keyword>
<evidence type="ECO:0000256" key="1">
    <source>
        <dbReference type="ARBA" id="ARBA00022679"/>
    </source>
</evidence>
<proteinExistence type="predicted"/>